<protein>
    <recommendedName>
        <fullName evidence="7">NADH:flavin oxidoreductase/NADH oxidase N-terminal domain-containing protein</fullName>
    </recommendedName>
</protein>
<dbReference type="EMBL" id="JANBQB010000040">
    <property type="protein sequence ID" value="KAJ1983813.1"/>
    <property type="molecule type" value="Genomic_DNA"/>
</dbReference>
<dbReference type="InterPro" id="IPR044152">
    <property type="entry name" value="YqjM-like"/>
</dbReference>
<keyword evidence="5" id="KW-0560">Oxidoreductase</keyword>
<proteinExistence type="predicted"/>
<dbReference type="InterPro" id="IPR013785">
    <property type="entry name" value="Aldolase_TIM"/>
</dbReference>
<dbReference type="Proteomes" id="UP001151582">
    <property type="component" value="Unassembled WGS sequence"/>
</dbReference>
<dbReference type="PANTHER" id="PTHR43303">
    <property type="entry name" value="NADPH DEHYDROGENASE C23G7.10C-RELATED"/>
    <property type="match status" value="1"/>
</dbReference>
<dbReference type="Pfam" id="PF00724">
    <property type="entry name" value="Oxidored_FMN"/>
    <property type="match status" value="1"/>
</dbReference>
<evidence type="ECO:0000313" key="8">
    <source>
        <dbReference type="EMBL" id="KAJ1983813.1"/>
    </source>
</evidence>
<dbReference type="GO" id="GO:0010181">
    <property type="term" value="F:FMN binding"/>
    <property type="evidence" value="ECO:0007669"/>
    <property type="project" value="InterPro"/>
</dbReference>
<dbReference type="Gene3D" id="3.20.20.70">
    <property type="entry name" value="Aldolase class I"/>
    <property type="match status" value="1"/>
</dbReference>
<evidence type="ECO:0000256" key="1">
    <source>
        <dbReference type="ARBA" id="ARBA00001917"/>
    </source>
</evidence>
<dbReference type="OrthoDB" id="72788at2759"/>
<evidence type="ECO:0000256" key="5">
    <source>
        <dbReference type="ARBA" id="ARBA00023002"/>
    </source>
</evidence>
<keyword evidence="4" id="KW-0521">NADP</keyword>
<reference evidence="8" key="1">
    <citation type="submission" date="2022-07" db="EMBL/GenBank/DDBJ databases">
        <title>Phylogenomic reconstructions and comparative analyses of Kickxellomycotina fungi.</title>
        <authorList>
            <person name="Reynolds N.K."/>
            <person name="Stajich J.E."/>
            <person name="Barry K."/>
            <person name="Grigoriev I.V."/>
            <person name="Crous P."/>
            <person name="Smith M.E."/>
        </authorList>
    </citation>
    <scope>NUCLEOTIDE SEQUENCE</scope>
    <source>
        <strain evidence="8">RSA 567</strain>
    </source>
</reference>
<sequence>MTISHDPRSFVQPQNPPAGTVIDPPAAVYARHWANDNTNKQQLKLFTPLTIRGLTLKNRIVAPPMCMYSCDDGFVTDWHLVHLGSLATRGVGLVIAEATGVLANGRISPNCAGLWRDEHIPSWKRIVDFAHSQNTAIGIQLAHAGRKASTYPPFLQGTQGQRNKVLPDDGGWENVWGPTNECWDETHVQPHEMTVDQIHEVTQAFVESAHRADKAGFDVVEIHGAHGYMISSFLSPIVNKRTDQYGGSFANRIRLLVEVVTAVRHVWPQDKPLFVRVSASDWVEGGWDGDQTVELARHLQPLGVDLLDCSSGGNSPQQAIKAGPLFQVPFSAQVKKALPNFLTGTVGIITTGHEAESVLQESGADIIMVGRALLRNPNWALDAANGFNVFVKWPQQYELARQRLPKL</sequence>
<dbReference type="InterPro" id="IPR001155">
    <property type="entry name" value="OxRdtase_FMN_N"/>
</dbReference>
<dbReference type="AlphaFoldDB" id="A0A9W8B4B4"/>
<dbReference type="CDD" id="cd02932">
    <property type="entry name" value="OYE_YqiM_FMN"/>
    <property type="match status" value="1"/>
</dbReference>
<evidence type="ECO:0000256" key="4">
    <source>
        <dbReference type="ARBA" id="ARBA00022857"/>
    </source>
</evidence>
<evidence type="ECO:0000313" key="9">
    <source>
        <dbReference type="Proteomes" id="UP001151582"/>
    </source>
</evidence>
<name>A0A9W8B4B4_9FUNG</name>
<feature type="region of interest" description="Disordered" evidence="6">
    <location>
        <begin position="1"/>
        <end position="21"/>
    </location>
</feature>
<evidence type="ECO:0000256" key="3">
    <source>
        <dbReference type="ARBA" id="ARBA00022643"/>
    </source>
</evidence>
<feature type="domain" description="NADH:flavin oxidoreductase/NADH oxidase N-terminal" evidence="7">
    <location>
        <begin position="44"/>
        <end position="386"/>
    </location>
</feature>
<evidence type="ECO:0000256" key="6">
    <source>
        <dbReference type="SAM" id="MobiDB-lite"/>
    </source>
</evidence>
<keyword evidence="2" id="KW-0285">Flavoprotein</keyword>
<keyword evidence="3" id="KW-0288">FMN</keyword>
<comment type="caution">
    <text evidence="8">The sequence shown here is derived from an EMBL/GenBank/DDBJ whole genome shotgun (WGS) entry which is preliminary data.</text>
</comment>
<accession>A0A9W8B4B4</accession>
<dbReference type="GO" id="GO:0003959">
    <property type="term" value="F:NADPH dehydrogenase activity"/>
    <property type="evidence" value="ECO:0007669"/>
    <property type="project" value="InterPro"/>
</dbReference>
<dbReference type="GO" id="GO:0050661">
    <property type="term" value="F:NADP binding"/>
    <property type="evidence" value="ECO:0007669"/>
    <property type="project" value="InterPro"/>
</dbReference>
<keyword evidence="9" id="KW-1185">Reference proteome</keyword>
<gene>
    <name evidence="8" type="ORF">H4R34_001056</name>
</gene>
<evidence type="ECO:0000256" key="2">
    <source>
        <dbReference type="ARBA" id="ARBA00022630"/>
    </source>
</evidence>
<dbReference type="PANTHER" id="PTHR43303:SF4">
    <property type="entry name" value="NADPH DEHYDROGENASE C23G7.10C-RELATED"/>
    <property type="match status" value="1"/>
</dbReference>
<evidence type="ECO:0000259" key="7">
    <source>
        <dbReference type="Pfam" id="PF00724"/>
    </source>
</evidence>
<comment type="cofactor">
    <cofactor evidence="1">
        <name>FMN</name>
        <dbReference type="ChEBI" id="CHEBI:58210"/>
    </cofactor>
</comment>
<organism evidence="8 9">
    <name type="scientific">Dimargaris verticillata</name>
    <dbReference type="NCBI Taxonomy" id="2761393"/>
    <lineage>
        <taxon>Eukaryota</taxon>
        <taxon>Fungi</taxon>
        <taxon>Fungi incertae sedis</taxon>
        <taxon>Zoopagomycota</taxon>
        <taxon>Kickxellomycotina</taxon>
        <taxon>Dimargaritomycetes</taxon>
        <taxon>Dimargaritales</taxon>
        <taxon>Dimargaritaceae</taxon>
        <taxon>Dimargaris</taxon>
    </lineage>
</organism>
<dbReference type="SUPFAM" id="SSF51395">
    <property type="entry name" value="FMN-linked oxidoreductases"/>
    <property type="match status" value="1"/>
</dbReference>